<keyword evidence="1 5" id="KW-0813">Transport</keyword>
<evidence type="ECO:0000256" key="3">
    <source>
        <dbReference type="ARBA" id="ARBA00023136"/>
    </source>
</evidence>
<dbReference type="Gene3D" id="3.55.50.30">
    <property type="match status" value="1"/>
</dbReference>
<reference evidence="7 8" key="1">
    <citation type="submission" date="2016-10" db="EMBL/GenBank/DDBJ databases">
        <authorList>
            <person name="de Groot N.N."/>
        </authorList>
    </citation>
    <scope>NUCLEOTIDE SEQUENCE [LARGE SCALE GENOMIC DNA]</scope>
    <source>
        <strain evidence="8">E92,LMG 26720,CCM 7988</strain>
    </source>
</reference>
<dbReference type="InterPro" id="IPR023997">
    <property type="entry name" value="TonB-dep_OMP_SusC/RagA_CS"/>
</dbReference>
<sequence>MKKTRNLRVLIFPIMRISLIQVLIGMVFLNVSHAHHLKAQEFLNRNISLNTEETEVKRVLSKIEKLADVKFVYSPKTIQANRRVSMNIHNRKLSEALDVVLKPLGISYEVIDGQILLKNMSSGTSSDVALKEIASISSLTEMAEITISGTVTDEKDGALPGVNIILKGTNRGTTTDAKGQYKIKIPNENAELVFTYIGYKRQELKVGSRTVVNVSLIPEETSLSEVIVVGYGTEKKETLTGSVTTVKGAEIVKSPSINVSNSLAGRLPGVTAVTRSGEPGYDGSTIRIRGVNTLGNNDALVVIDGIPGRSLDRIDPNSIESISVLKDASAAIYGAQAANGVILITTKRGKSGKPTVTVNSNFGLSQPTVLPKMTNSAEYAQALNEVDMYRNRPPRYTADDITKFANGSDPWKYPNTNWFDAVYKNWSGQQFTNVTVSGGSESIRYFMSLGEKSQDGYYKNSATKYTQYDFRSNLDGDINKNINVRFDVSGRMEDKNYPTRGAGDILWMLMRGKPNLPAYWPNGLTGPDIEYGNNPVVVSTNQTGYDRDKWYVLNTNLKLNVKIPWVEGLSFTANAAIDKGFNFHKRFQTPWYLYSWDGTSRDANGQPVLVKGKKGVDDPNLTESMEDKQDILLNGLINYEHTFAKIHHLKFLVGAESRTGNGDKFSAYRRYFVSTALDQLDAGGDAEKNNSGSGYVSARRNYFGRVNYNFKEKYLLEFVWRADGSYIFPEAGRFGFFPGVSAGWRLSEEEFWKKGVSFINDFKLRASWGQTGNDRIDEWQYLASYGFQGQNMVFGIDKENKTLAEKRIPNPNVTWEIANQADIGFDAILLKDKLSITFDYFDYRRSQLLWKRNASVPSSTGLSLPSENIGKTSNRGFDFNIAYRNQKGELKYQISLNGGYAKNQVDFIDESPGRPDYQQITGHPLPSDPNNPDNNLYYEAIGIYRDQDAVNKTPHWNGARAGDVIFKDVNGDGKIDANDRVRNYLTDIPRFQGGFGVNFQYKGFDLSILVQAAAGAVRYLSLESGDFGNYWKEDFDGRWTPDNIDASKPRASNRSDEYWRSQRNTYLLHNTDYLRLKNVELGYTLPSKLMSRFGIQNLRFYVNGNNLATYCPGLNGFDPEDNNTGGLSYPLSRVINGGLSLTF</sequence>
<evidence type="ECO:0000259" key="6">
    <source>
        <dbReference type="SMART" id="SM00965"/>
    </source>
</evidence>
<dbReference type="NCBIfam" id="TIGR04056">
    <property type="entry name" value="OMP_RagA_SusC"/>
    <property type="match status" value="1"/>
</dbReference>
<dbReference type="GO" id="GO:0009279">
    <property type="term" value="C:cell outer membrane"/>
    <property type="evidence" value="ECO:0007669"/>
    <property type="project" value="UniProtKB-SubCell"/>
</dbReference>
<feature type="domain" description="Secretin/TonB short N-terminal" evidence="6">
    <location>
        <begin position="69"/>
        <end position="120"/>
    </location>
</feature>
<dbReference type="NCBIfam" id="TIGR04057">
    <property type="entry name" value="SusC_RagA_signa"/>
    <property type="match status" value="1"/>
</dbReference>
<dbReference type="FunFam" id="2.170.130.10:FF:000003">
    <property type="entry name" value="SusC/RagA family TonB-linked outer membrane protein"/>
    <property type="match status" value="1"/>
</dbReference>
<keyword evidence="5" id="KW-0812">Transmembrane</keyword>
<keyword evidence="2" id="KW-0732">Signal</keyword>
<evidence type="ECO:0000256" key="1">
    <source>
        <dbReference type="ARBA" id="ARBA00022448"/>
    </source>
</evidence>
<dbReference type="GO" id="GO:0015344">
    <property type="term" value="F:siderophore uptake transmembrane transporter activity"/>
    <property type="evidence" value="ECO:0007669"/>
    <property type="project" value="TreeGrafter"/>
</dbReference>
<dbReference type="Gene3D" id="2.170.130.10">
    <property type="entry name" value="TonB-dependent receptor, plug domain"/>
    <property type="match status" value="1"/>
</dbReference>
<dbReference type="Gene3D" id="2.60.40.1120">
    <property type="entry name" value="Carboxypeptidase-like, regulatory domain"/>
    <property type="match status" value="1"/>
</dbReference>
<dbReference type="InterPro" id="IPR011662">
    <property type="entry name" value="Secretin/TonB_short_N"/>
</dbReference>
<dbReference type="PROSITE" id="PS52016">
    <property type="entry name" value="TONB_DEPENDENT_REC_3"/>
    <property type="match status" value="1"/>
</dbReference>
<evidence type="ECO:0000256" key="4">
    <source>
        <dbReference type="ARBA" id="ARBA00023237"/>
    </source>
</evidence>
<dbReference type="InterPro" id="IPR012910">
    <property type="entry name" value="Plug_dom"/>
</dbReference>
<protein>
    <submittedName>
        <fullName evidence="7">TonB-linked outer membrane protein, SusC/RagA family</fullName>
    </submittedName>
</protein>
<keyword evidence="5" id="KW-1134">Transmembrane beta strand</keyword>
<dbReference type="SUPFAM" id="SSF56935">
    <property type="entry name" value="Porins"/>
    <property type="match status" value="1"/>
</dbReference>
<comment type="similarity">
    <text evidence="5">Belongs to the TonB-dependent receptor family.</text>
</comment>
<evidence type="ECO:0000256" key="2">
    <source>
        <dbReference type="ARBA" id="ARBA00022729"/>
    </source>
</evidence>
<dbReference type="InterPro" id="IPR039426">
    <property type="entry name" value="TonB-dep_rcpt-like"/>
</dbReference>
<dbReference type="STRING" id="1079859.SAMN04515674_111136"/>
<dbReference type="SUPFAM" id="SSF49464">
    <property type="entry name" value="Carboxypeptidase regulatory domain-like"/>
    <property type="match status" value="1"/>
</dbReference>
<dbReference type="RefSeq" id="WP_177219442.1">
    <property type="nucleotide sequence ID" value="NZ_FOXH01000011.1"/>
</dbReference>
<name>A0A1I5WDQ5_9BACT</name>
<dbReference type="InterPro" id="IPR037066">
    <property type="entry name" value="Plug_dom_sf"/>
</dbReference>
<dbReference type="Pfam" id="PF07660">
    <property type="entry name" value="STN"/>
    <property type="match status" value="1"/>
</dbReference>
<dbReference type="Proteomes" id="UP000199306">
    <property type="component" value="Unassembled WGS sequence"/>
</dbReference>
<dbReference type="PANTHER" id="PTHR30069:SF29">
    <property type="entry name" value="HEMOGLOBIN AND HEMOGLOBIN-HAPTOGLOBIN-BINDING PROTEIN 1-RELATED"/>
    <property type="match status" value="1"/>
</dbReference>
<dbReference type="InterPro" id="IPR023996">
    <property type="entry name" value="TonB-dep_OMP_SusC/RagA"/>
</dbReference>
<accession>A0A1I5WDQ5</accession>
<evidence type="ECO:0000313" key="7">
    <source>
        <dbReference type="EMBL" id="SFQ17860.1"/>
    </source>
</evidence>
<proteinExistence type="inferred from homology"/>
<evidence type="ECO:0000313" key="8">
    <source>
        <dbReference type="Proteomes" id="UP000199306"/>
    </source>
</evidence>
<dbReference type="PANTHER" id="PTHR30069">
    <property type="entry name" value="TONB-DEPENDENT OUTER MEMBRANE RECEPTOR"/>
    <property type="match status" value="1"/>
</dbReference>
<gene>
    <name evidence="7" type="ORF">SAMN04515674_111136</name>
</gene>
<dbReference type="InterPro" id="IPR008969">
    <property type="entry name" value="CarboxyPept-like_regulatory"/>
</dbReference>
<evidence type="ECO:0000256" key="5">
    <source>
        <dbReference type="PROSITE-ProRule" id="PRU01360"/>
    </source>
</evidence>
<dbReference type="SMART" id="SM00965">
    <property type="entry name" value="STN"/>
    <property type="match status" value="1"/>
</dbReference>
<dbReference type="AlphaFoldDB" id="A0A1I5WDQ5"/>
<dbReference type="EMBL" id="FOXH01000011">
    <property type="protein sequence ID" value="SFQ17860.1"/>
    <property type="molecule type" value="Genomic_DNA"/>
</dbReference>
<comment type="subcellular location">
    <subcellularLocation>
        <location evidence="5">Cell outer membrane</location>
        <topology evidence="5">Multi-pass membrane protein</topology>
    </subcellularLocation>
</comment>
<dbReference type="GO" id="GO:0044718">
    <property type="term" value="P:siderophore transmembrane transport"/>
    <property type="evidence" value="ECO:0007669"/>
    <property type="project" value="TreeGrafter"/>
</dbReference>
<keyword evidence="3 5" id="KW-0472">Membrane</keyword>
<dbReference type="Pfam" id="PF13715">
    <property type="entry name" value="CarbopepD_reg_2"/>
    <property type="match status" value="1"/>
</dbReference>
<organism evidence="7 8">
    <name type="scientific">Pseudarcicella hirudinis</name>
    <dbReference type="NCBI Taxonomy" id="1079859"/>
    <lineage>
        <taxon>Bacteria</taxon>
        <taxon>Pseudomonadati</taxon>
        <taxon>Bacteroidota</taxon>
        <taxon>Cytophagia</taxon>
        <taxon>Cytophagales</taxon>
        <taxon>Flectobacillaceae</taxon>
        <taxon>Pseudarcicella</taxon>
    </lineage>
</organism>
<keyword evidence="8" id="KW-1185">Reference proteome</keyword>
<keyword evidence="4 5" id="KW-0998">Cell outer membrane</keyword>
<dbReference type="Pfam" id="PF07715">
    <property type="entry name" value="Plug"/>
    <property type="match status" value="1"/>
</dbReference>